<dbReference type="GO" id="GO:0004497">
    <property type="term" value="F:monooxygenase activity"/>
    <property type="evidence" value="ECO:0007669"/>
    <property type="project" value="UniProtKB-KW"/>
</dbReference>
<evidence type="ECO:0000259" key="14">
    <source>
        <dbReference type="PROSITE" id="PS50004"/>
    </source>
</evidence>
<dbReference type="FunFam" id="3.20.20.190:FF:000035">
    <property type="entry name" value="Phosphoinositide phospholipase C"/>
    <property type="match status" value="1"/>
</dbReference>
<dbReference type="PROSITE" id="PS50008">
    <property type="entry name" value="PIPLC_Y_DOMAIN"/>
    <property type="match status" value="1"/>
</dbReference>
<dbReference type="Pfam" id="PF00387">
    <property type="entry name" value="PI-PLC-Y"/>
    <property type="match status" value="1"/>
</dbReference>
<dbReference type="PROSITE" id="PS50007">
    <property type="entry name" value="PIPLC_X_DOMAIN"/>
    <property type="match status" value="1"/>
</dbReference>
<comment type="similarity">
    <text evidence="13">Belongs to the 3-hydroxybenzoate 6-hydroxylase family.</text>
</comment>
<sequence>MSESFKVCFCCSRSFKEKTREPPVSIKRLFEAYSRNGKMSFDELLRFVSEVQGERHAGLDDYVQDIFHSVKHHNIFHHHGLVHLNAFYRYLFSDTNSPLPMPAQVHHDMKAPLSHYFVYTGHNSYLTGNQVNSRSSVEPIVQALRKGVKVIELDLWPNPSGNAAEVRHGRTLTSHEDLQKCLTAIKDNAFYVSDYPVMITLEDHLPPNLQAQVAKMLTKTFRGMLFRCGSESWKHFPSPEELKKKILISTKPPKEYLESKTVQTTRTPMVKETSWSRVASSTNMARKGENKILEEEGELESEAVGGYRDLIAIHAANCKDPLKDCLSDDPEKPRRVSMDEQWLETMVRTRGTDLVRFTQRNLVRIYPKGTRVDSSNYDPHVGWTHGAQMVAFNMQGHGKQLWIMQGMFRANGGCGYVKKPRILLDEHTLFDPCKRLPIKTTLKVKIYTGEGWDLDFHQTHFDQYSPPDFFVKIGIAGVPRDTVSYRTETAVDQWFPIWSNDEFLFQLCVPELALLWFKVQDYDNDTQNDFAGQTCLPLPELKSGVRAVRLHDRAGKAYKNTRLLVSFALDPPYTFHHQRTMEEEGTPGIIIVGAGISGLSTAVGLHRLGIRSMVLESSEKLRATGFALTTYFNAWKAMEALDVAQHIRSLHDRLQGWVVGPISAGNPSKEMLFPESEKLLLEALAGELPEETIRFSSKVVHIDLSGRYKMVHLSDGTILKTKVLVGCDGVYSVVGKWLGFKNPATTARLAIRGLTHFPEGHGFGKKFFQFYGDGVRSGFITCDHNTVYWFLTHTSTDIDEETNPEILKGFVLNKIKDLPENIKNVVETTDLDSMVMSRLKYRPPWELLWSNITKDNVCVAGDALHPMTPDIGQGGCSAMEDGVILARCLGEAIKAKNLKGETEEDKEEESYKRIGEGLKKYAGERKWRSIDLITTAYTVGFIQQSRGKWMSMLRDRLGIRSMVLESSETLRATGFAFTTWFNAWKAMEALGVSQHIRSLHDRLQGWVVGPISAGNPPKEMLFPESEEYESRCVQRKLLLEALAGELPEEAIRFSFKVVHIDLSGRYKMVHLSDGTILKTKVLVGCDGVYSVVGKWLGFKNPATTARLAIRGLTHFPQGHGFGKRLFQFYGDGVRSGFIPCDHNNVYWFLTHTSTDIDEETNPEILKGFVLNKIKDLPENIKNVVETTDLDSMVMSRLKYRPPWELLWSNITKDNVCVAGDALHPMTPDIGQGGCSAMEDGVILARCLGEAIKAKNLKGETEEDKEEESYKRIEEGFKKYAGERKWRSIDLITTAYTVGFIQQSRGKWMNMLRDRFLSSYLSRMLLKKSHFDCGSLVP</sequence>
<dbReference type="GO" id="GO:0004435">
    <property type="term" value="F:phosphatidylinositol-4,5-bisphosphate phospholipase C activity"/>
    <property type="evidence" value="ECO:0007669"/>
    <property type="project" value="UniProtKB-EC"/>
</dbReference>
<dbReference type="SUPFAM" id="SSF47473">
    <property type="entry name" value="EF-hand"/>
    <property type="match status" value="1"/>
</dbReference>
<keyword evidence="5" id="KW-1003">Cell membrane</keyword>
<proteinExistence type="inferred from homology"/>
<keyword evidence="8" id="KW-0560">Oxidoreductase</keyword>
<evidence type="ECO:0000256" key="4">
    <source>
        <dbReference type="ARBA" id="ARBA00012368"/>
    </source>
</evidence>
<dbReference type="FunFam" id="2.60.40.150:FF:000060">
    <property type="entry name" value="Phosphoinositide phospholipase C"/>
    <property type="match status" value="1"/>
</dbReference>
<dbReference type="Pfam" id="PF01494">
    <property type="entry name" value="FAD_binding_3"/>
    <property type="match status" value="2"/>
</dbReference>
<dbReference type="InterPro" id="IPR001711">
    <property type="entry name" value="PLipase_C_Pinositol-sp_Y"/>
</dbReference>
<dbReference type="InterPro" id="IPR001192">
    <property type="entry name" value="PI-PLC_fam"/>
</dbReference>
<evidence type="ECO:0000313" key="17">
    <source>
        <dbReference type="Proteomes" id="UP000682877"/>
    </source>
</evidence>
<evidence type="ECO:0000256" key="3">
    <source>
        <dbReference type="ARBA" id="ARBA00004202"/>
    </source>
</evidence>
<dbReference type="GO" id="GO:0006950">
    <property type="term" value="P:response to stress"/>
    <property type="evidence" value="ECO:0007669"/>
    <property type="project" value="UniProtKB-ARBA"/>
</dbReference>
<dbReference type="SMART" id="SM00239">
    <property type="entry name" value="C2"/>
    <property type="match status" value="1"/>
</dbReference>
<dbReference type="SUPFAM" id="SSF51695">
    <property type="entry name" value="PLC-like phosphodiesterases"/>
    <property type="match status" value="1"/>
</dbReference>
<keyword evidence="9" id="KW-0503">Monooxygenase</keyword>
<dbReference type="InterPro" id="IPR017946">
    <property type="entry name" value="PLC-like_Pdiesterase_TIM-brl"/>
</dbReference>
<keyword evidence="7" id="KW-0442">Lipid degradation</keyword>
<dbReference type="PRINTS" id="PR00390">
    <property type="entry name" value="PHPHLIPASEC"/>
</dbReference>
<evidence type="ECO:0000256" key="12">
    <source>
        <dbReference type="ARBA" id="ARBA00023224"/>
    </source>
</evidence>
<dbReference type="CDD" id="cd00275">
    <property type="entry name" value="C2_PLC_like"/>
    <property type="match status" value="1"/>
</dbReference>
<dbReference type="GO" id="GO:0035556">
    <property type="term" value="P:intracellular signal transduction"/>
    <property type="evidence" value="ECO:0007669"/>
    <property type="project" value="InterPro"/>
</dbReference>
<keyword evidence="12" id="KW-0807">Transducer</keyword>
<dbReference type="SMART" id="SM00149">
    <property type="entry name" value="PLCYc"/>
    <property type="match status" value="1"/>
</dbReference>
<evidence type="ECO:0000313" key="16">
    <source>
        <dbReference type="EMBL" id="CAE6150325.1"/>
    </source>
</evidence>
<evidence type="ECO:0000256" key="11">
    <source>
        <dbReference type="ARBA" id="ARBA00023136"/>
    </source>
</evidence>
<name>A0A8S2AQI6_ARAAE</name>
<dbReference type="GO" id="GO:0005886">
    <property type="term" value="C:plasma membrane"/>
    <property type="evidence" value="ECO:0007669"/>
    <property type="project" value="UniProtKB-SubCell"/>
</dbReference>
<feature type="domain" description="C2" evidence="14">
    <location>
        <begin position="418"/>
        <end position="551"/>
    </location>
</feature>
<evidence type="ECO:0000256" key="13">
    <source>
        <dbReference type="ARBA" id="ARBA00024018"/>
    </source>
</evidence>
<dbReference type="InterPro" id="IPR000909">
    <property type="entry name" value="PLipase_C_PInositol-sp_X_dom"/>
</dbReference>
<dbReference type="EC" id="3.1.4.11" evidence="4"/>
<dbReference type="PANTHER" id="PTHR45934:SF20">
    <property type="entry name" value="MONOOXYGENASE 2-RELATED"/>
    <property type="match status" value="1"/>
</dbReference>
<evidence type="ECO:0000256" key="5">
    <source>
        <dbReference type="ARBA" id="ARBA00022475"/>
    </source>
</evidence>
<evidence type="ECO:0000259" key="15">
    <source>
        <dbReference type="PROSITE" id="PS50008"/>
    </source>
</evidence>
<accession>A0A8S2AQI6</accession>
<dbReference type="InterPro" id="IPR002938">
    <property type="entry name" value="FAD-bd"/>
</dbReference>
<evidence type="ECO:0000256" key="2">
    <source>
        <dbReference type="ARBA" id="ARBA00001913"/>
    </source>
</evidence>
<dbReference type="Gene3D" id="3.20.20.190">
    <property type="entry name" value="Phosphatidylinositol (PI) phosphodiesterase"/>
    <property type="match status" value="1"/>
</dbReference>
<evidence type="ECO:0000256" key="8">
    <source>
        <dbReference type="ARBA" id="ARBA00023002"/>
    </source>
</evidence>
<dbReference type="PANTHER" id="PTHR45934">
    <property type="entry name" value="FAD/NAD(P)-BINDING OXIDOREDUCTASE FAMILY PROTEIN"/>
    <property type="match status" value="1"/>
</dbReference>
<evidence type="ECO:0000256" key="7">
    <source>
        <dbReference type="ARBA" id="ARBA00022963"/>
    </source>
</evidence>
<feature type="domain" description="PI-PLC Y-box" evidence="15">
    <location>
        <begin position="337"/>
        <end position="423"/>
    </location>
</feature>
<gene>
    <name evidence="16" type="ORF">AARE701A_LOCUS17274</name>
</gene>
<dbReference type="Gene3D" id="2.60.40.150">
    <property type="entry name" value="C2 domain"/>
    <property type="match status" value="1"/>
</dbReference>
<keyword evidence="6" id="KW-0378">Hydrolase</keyword>
<evidence type="ECO:0000256" key="6">
    <source>
        <dbReference type="ARBA" id="ARBA00022801"/>
    </source>
</evidence>
<organism evidence="16 17">
    <name type="scientific">Arabidopsis arenosa</name>
    <name type="common">Sand rock-cress</name>
    <name type="synonym">Cardaminopsis arenosa</name>
    <dbReference type="NCBI Taxonomy" id="38785"/>
    <lineage>
        <taxon>Eukaryota</taxon>
        <taxon>Viridiplantae</taxon>
        <taxon>Streptophyta</taxon>
        <taxon>Embryophyta</taxon>
        <taxon>Tracheophyta</taxon>
        <taxon>Spermatophyta</taxon>
        <taxon>Magnoliopsida</taxon>
        <taxon>eudicotyledons</taxon>
        <taxon>Gunneridae</taxon>
        <taxon>Pentapetalae</taxon>
        <taxon>rosids</taxon>
        <taxon>malvids</taxon>
        <taxon>Brassicales</taxon>
        <taxon>Brassicaceae</taxon>
        <taxon>Camelineae</taxon>
        <taxon>Arabidopsis</taxon>
    </lineage>
</organism>
<keyword evidence="11" id="KW-0472">Membrane</keyword>
<dbReference type="Pfam" id="PF00388">
    <property type="entry name" value="PI-PLC-X"/>
    <property type="match status" value="1"/>
</dbReference>
<dbReference type="InterPro" id="IPR036188">
    <property type="entry name" value="FAD/NAD-bd_sf"/>
</dbReference>
<dbReference type="InterPro" id="IPR011992">
    <property type="entry name" value="EF-hand-dom_pair"/>
</dbReference>
<dbReference type="Gene3D" id="1.10.238.10">
    <property type="entry name" value="EF-hand"/>
    <property type="match status" value="1"/>
</dbReference>
<keyword evidence="10" id="KW-0443">Lipid metabolism</keyword>
<reference evidence="16" key="1">
    <citation type="submission" date="2021-01" db="EMBL/GenBank/DDBJ databases">
        <authorList>
            <person name="Bezrukov I."/>
        </authorList>
    </citation>
    <scope>NUCLEOTIDE SEQUENCE</scope>
</reference>
<dbReference type="Proteomes" id="UP000682877">
    <property type="component" value="Chromosome 7"/>
</dbReference>
<evidence type="ECO:0000256" key="9">
    <source>
        <dbReference type="ARBA" id="ARBA00023033"/>
    </source>
</evidence>
<dbReference type="SUPFAM" id="SSF49562">
    <property type="entry name" value="C2 domain (Calcium/lipid-binding domain, CaLB)"/>
    <property type="match status" value="1"/>
</dbReference>
<dbReference type="InterPro" id="IPR000008">
    <property type="entry name" value="C2_dom"/>
</dbReference>
<dbReference type="SMART" id="SM00148">
    <property type="entry name" value="PLCXc"/>
    <property type="match status" value="1"/>
</dbReference>
<keyword evidence="17" id="KW-1185">Reference proteome</keyword>
<dbReference type="InterPro" id="IPR044560">
    <property type="entry name" value="MOase"/>
</dbReference>
<evidence type="ECO:0000256" key="1">
    <source>
        <dbReference type="ARBA" id="ARBA00001195"/>
    </source>
</evidence>
<dbReference type="EMBL" id="LR999457">
    <property type="protein sequence ID" value="CAE6150325.1"/>
    <property type="molecule type" value="Genomic_DNA"/>
</dbReference>
<dbReference type="PROSITE" id="PS50004">
    <property type="entry name" value="C2"/>
    <property type="match status" value="1"/>
</dbReference>
<comment type="cofactor">
    <cofactor evidence="2">
        <name>Ca(2+)</name>
        <dbReference type="ChEBI" id="CHEBI:29108"/>
    </cofactor>
</comment>
<dbReference type="Pfam" id="PF00168">
    <property type="entry name" value="C2"/>
    <property type="match status" value="1"/>
</dbReference>
<dbReference type="GO" id="GO:0016042">
    <property type="term" value="P:lipid catabolic process"/>
    <property type="evidence" value="ECO:0007669"/>
    <property type="project" value="UniProtKB-KW"/>
</dbReference>
<dbReference type="Gene3D" id="3.50.50.60">
    <property type="entry name" value="FAD/NAD(P)-binding domain"/>
    <property type="match status" value="2"/>
</dbReference>
<dbReference type="SUPFAM" id="SSF51905">
    <property type="entry name" value="FAD/NAD(P)-binding domain"/>
    <property type="match status" value="2"/>
</dbReference>
<comment type="catalytic activity">
    <reaction evidence="1">
        <text>a 1,2-diacyl-sn-glycero-3-phospho-(1D-myo-inositol-4,5-bisphosphate) + H2O = 1D-myo-inositol 1,4,5-trisphosphate + a 1,2-diacyl-sn-glycerol + H(+)</text>
        <dbReference type="Rhea" id="RHEA:33179"/>
        <dbReference type="ChEBI" id="CHEBI:15377"/>
        <dbReference type="ChEBI" id="CHEBI:15378"/>
        <dbReference type="ChEBI" id="CHEBI:17815"/>
        <dbReference type="ChEBI" id="CHEBI:58456"/>
        <dbReference type="ChEBI" id="CHEBI:203600"/>
        <dbReference type="EC" id="3.1.4.11"/>
    </reaction>
</comment>
<comment type="subcellular location">
    <subcellularLocation>
        <location evidence="3">Cell membrane</location>
        <topology evidence="3">Peripheral membrane protein</topology>
    </subcellularLocation>
</comment>
<protein>
    <recommendedName>
        <fullName evidence="4">phosphoinositide phospholipase C</fullName>
        <ecNumber evidence="4">3.1.4.11</ecNumber>
    </recommendedName>
</protein>
<dbReference type="GO" id="GO:0071949">
    <property type="term" value="F:FAD binding"/>
    <property type="evidence" value="ECO:0007669"/>
    <property type="project" value="InterPro"/>
</dbReference>
<dbReference type="InterPro" id="IPR035892">
    <property type="entry name" value="C2_domain_sf"/>
</dbReference>
<evidence type="ECO:0000256" key="10">
    <source>
        <dbReference type="ARBA" id="ARBA00023098"/>
    </source>
</evidence>